<gene>
    <name evidence="1" type="ORF">HNQ99_001760</name>
</gene>
<protein>
    <submittedName>
        <fullName evidence="1">NADPH:quinone reductase-like Zn-dependent oxidoreductase</fullName>
    </submittedName>
</protein>
<name>A0A840HUV7_9SPHN</name>
<dbReference type="AlphaFoldDB" id="A0A840HUV7"/>
<dbReference type="Gene3D" id="3.90.180.10">
    <property type="entry name" value="Medium-chain alcohol dehydrogenases, catalytic domain"/>
    <property type="match status" value="1"/>
</dbReference>
<dbReference type="Proteomes" id="UP000575068">
    <property type="component" value="Unassembled WGS sequence"/>
</dbReference>
<organism evidence="1 2">
    <name type="scientific">Rhizorhapis suberifaciens</name>
    <name type="common">corky root of lettuce</name>
    <dbReference type="NCBI Taxonomy" id="13656"/>
    <lineage>
        <taxon>Bacteria</taxon>
        <taxon>Pseudomonadati</taxon>
        <taxon>Pseudomonadota</taxon>
        <taxon>Alphaproteobacteria</taxon>
        <taxon>Sphingomonadales</taxon>
        <taxon>Sphingomonadaceae</taxon>
        <taxon>Rhizorhapis</taxon>
    </lineage>
</organism>
<evidence type="ECO:0000313" key="2">
    <source>
        <dbReference type="Proteomes" id="UP000575068"/>
    </source>
</evidence>
<reference evidence="1 2" key="1">
    <citation type="submission" date="2020-08" db="EMBL/GenBank/DDBJ databases">
        <title>Genomic Encyclopedia of Type Strains, Phase IV (KMG-IV): sequencing the most valuable type-strain genomes for metagenomic binning, comparative biology and taxonomic classification.</title>
        <authorList>
            <person name="Goeker M."/>
        </authorList>
    </citation>
    <scope>NUCLEOTIDE SEQUENCE [LARGE SCALE GENOMIC DNA]</scope>
    <source>
        <strain evidence="1 2">DSM 7465</strain>
    </source>
</reference>
<sequence>MTRFAAGDRVIGTLDLKPVVDRIFGLEDIREAFTYQAGKTYFGKIALSF</sequence>
<comment type="caution">
    <text evidence="1">The sequence shown here is derived from an EMBL/GenBank/DDBJ whole genome shotgun (WGS) entry which is preliminary data.</text>
</comment>
<keyword evidence="2" id="KW-1185">Reference proteome</keyword>
<proteinExistence type="predicted"/>
<accession>A0A840HUV7</accession>
<dbReference type="EMBL" id="JACHOV010000006">
    <property type="protein sequence ID" value="MBB4641451.1"/>
    <property type="molecule type" value="Genomic_DNA"/>
</dbReference>
<dbReference type="RefSeq" id="WP_184475267.1">
    <property type="nucleotide sequence ID" value="NZ_JACHOV010000006.1"/>
</dbReference>
<evidence type="ECO:0000313" key="1">
    <source>
        <dbReference type="EMBL" id="MBB4641451.1"/>
    </source>
</evidence>